<comment type="similarity">
    <text evidence="2">Belongs to the fimbrial protein family.</text>
</comment>
<organism evidence="6 7">
    <name type="scientific">Vibrio galatheae</name>
    <dbReference type="NCBI Taxonomy" id="579748"/>
    <lineage>
        <taxon>Bacteria</taxon>
        <taxon>Pseudomonadati</taxon>
        <taxon>Pseudomonadota</taxon>
        <taxon>Gammaproteobacteria</taxon>
        <taxon>Vibrionales</taxon>
        <taxon>Vibrionaceae</taxon>
        <taxon>Vibrio</taxon>
    </lineage>
</organism>
<evidence type="ECO:0008006" key="8">
    <source>
        <dbReference type="Google" id="ProtNLM"/>
    </source>
</evidence>
<dbReference type="AlphaFoldDB" id="A0A0F4NJE8"/>
<comment type="subcellular location">
    <subcellularLocation>
        <location evidence="1">Fimbrium</location>
    </subcellularLocation>
</comment>
<dbReference type="Proteomes" id="UP000033673">
    <property type="component" value="Unassembled WGS sequence"/>
</dbReference>
<keyword evidence="7" id="KW-1185">Reference proteome</keyword>
<dbReference type="Gene3D" id="2.60.40.1090">
    <property type="entry name" value="Fimbrial-type adhesion domain"/>
    <property type="match status" value="1"/>
</dbReference>
<name>A0A0F4NJE8_9VIBR</name>
<keyword evidence="4" id="KW-0281">Fimbrium</keyword>
<protein>
    <recommendedName>
        <fullName evidence="8">Fimbrial-type adhesion domain-containing protein</fullName>
    </recommendedName>
</protein>
<dbReference type="STRING" id="579748.TW81_12240"/>
<evidence type="ECO:0000256" key="3">
    <source>
        <dbReference type="ARBA" id="ARBA00022729"/>
    </source>
</evidence>
<dbReference type="InterPro" id="IPR008966">
    <property type="entry name" value="Adhesion_dom_sf"/>
</dbReference>
<evidence type="ECO:0000256" key="5">
    <source>
        <dbReference type="SAM" id="SignalP"/>
    </source>
</evidence>
<evidence type="ECO:0000256" key="2">
    <source>
        <dbReference type="ARBA" id="ARBA00006671"/>
    </source>
</evidence>
<dbReference type="PANTHER" id="PTHR33420:SF3">
    <property type="entry name" value="FIMBRIAL SUBUNIT ELFA"/>
    <property type="match status" value="1"/>
</dbReference>
<keyword evidence="3 5" id="KW-0732">Signal</keyword>
<dbReference type="EMBL" id="JXXV01000018">
    <property type="protein sequence ID" value="KJY82963.1"/>
    <property type="molecule type" value="Genomic_DNA"/>
</dbReference>
<evidence type="ECO:0000313" key="6">
    <source>
        <dbReference type="EMBL" id="KJY82963.1"/>
    </source>
</evidence>
<dbReference type="InterPro" id="IPR036937">
    <property type="entry name" value="Adhesion_dom_fimbrial_sf"/>
</dbReference>
<feature type="signal peptide" evidence="5">
    <location>
        <begin position="1"/>
        <end position="20"/>
    </location>
</feature>
<evidence type="ECO:0000313" key="7">
    <source>
        <dbReference type="Proteomes" id="UP000033673"/>
    </source>
</evidence>
<dbReference type="Gene3D" id="2.60.40.3310">
    <property type="match status" value="1"/>
</dbReference>
<sequence length="371" mass="39847">MHRLLLYTLILGLSLSKAWADVNCQPAYSTPQYRSITLNTGDSFIGPEIPNGAIIYKAGTQMTNFFGIYCDGDFDLNTEVYVTSELNGPPTIMNTELGTGPVYPSNVAGIGFVVWVHIAGGPRFMLSTSPTTYTSIVDSAGTLAMRGNFSVSLVKTGDIASGSVVDASLIPTVAWRVADKAGYTGLPMELYRTNYNGTLSFSTGTCTTPDVNVNLGSHSLDVELTNVGSYTEWVDSSFVLQNCPTFSGYHGDANRQTIYDSSDIAQGDSKNPNLLEVTFQPIYGVTDNVIHLQNDASSAQGIGIQIGASPSNLQANPLNPELIWDGSEIFTITPPTDSSFKIPLAARYYRYQEEAQAGSANSGVLVNIDYL</sequence>
<dbReference type="InterPro" id="IPR050263">
    <property type="entry name" value="Bact_Fimbrial_Adh_Pro"/>
</dbReference>
<evidence type="ECO:0000256" key="4">
    <source>
        <dbReference type="ARBA" id="ARBA00023263"/>
    </source>
</evidence>
<proteinExistence type="inferred from homology"/>
<reference evidence="6 7" key="1">
    <citation type="journal article" date="2015" name="BMC Genomics">
        <title>Genome mining reveals unlocked bioactive potential of marine Gram-negative bacteria.</title>
        <authorList>
            <person name="Machado H."/>
            <person name="Sonnenschein E.C."/>
            <person name="Melchiorsen J."/>
            <person name="Gram L."/>
        </authorList>
    </citation>
    <scope>NUCLEOTIDE SEQUENCE [LARGE SCALE GENOMIC DNA]</scope>
    <source>
        <strain evidence="6 7">S2757</strain>
    </source>
</reference>
<gene>
    <name evidence="6" type="ORF">TW81_12240</name>
</gene>
<dbReference type="SUPFAM" id="SSF49401">
    <property type="entry name" value="Bacterial adhesins"/>
    <property type="match status" value="1"/>
</dbReference>
<dbReference type="PATRIC" id="fig|579748.3.peg.2529"/>
<feature type="chain" id="PRO_5002473284" description="Fimbrial-type adhesion domain-containing protein" evidence="5">
    <location>
        <begin position="21"/>
        <end position="371"/>
    </location>
</feature>
<dbReference type="GO" id="GO:0009289">
    <property type="term" value="C:pilus"/>
    <property type="evidence" value="ECO:0007669"/>
    <property type="project" value="UniProtKB-SubCell"/>
</dbReference>
<comment type="caution">
    <text evidence="6">The sequence shown here is derived from an EMBL/GenBank/DDBJ whole genome shotgun (WGS) entry which is preliminary data.</text>
</comment>
<accession>A0A0F4NJE8</accession>
<dbReference type="PANTHER" id="PTHR33420">
    <property type="entry name" value="FIMBRIAL SUBUNIT ELFA-RELATED"/>
    <property type="match status" value="1"/>
</dbReference>
<dbReference type="GO" id="GO:0043709">
    <property type="term" value="P:cell adhesion involved in single-species biofilm formation"/>
    <property type="evidence" value="ECO:0007669"/>
    <property type="project" value="TreeGrafter"/>
</dbReference>
<evidence type="ECO:0000256" key="1">
    <source>
        <dbReference type="ARBA" id="ARBA00004561"/>
    </source>
</evidence>